<evidence type="ECO:0000313" key="2">
    <source>
        <dbReference type="EnsemblMetazoa" id="ACOM032208-PA.1"/>
    </source>
</evidence>
<sequence length="143" mass="15724">MGLAALGKSPDGSGMHLPLRRHNQDSIQPLEYGSSRTFPIRLHRNRVTTVKSGWLRELRETGDRAEAEIRSGLDGLIDGQLKRTMVQAERRDAEEASTRNTGTNNWCLQHPGAGEQPESRLYGANASGIPSKSCVSRKTVCLV</sequence>
<feature type="compositionally biased region" description="Basic and acidic residues" evidence="1">
    <location>
        <begin position="88"/>
        <end position="97"/>
    </location>
</feature>
<accession>A0A8W7PI72</accession>
<reference evidence="2" key="1">
    <citation type="submission" date="2022-08" db="UniProtKB">
        <authorList>
            <consortium name="EnsemblMetazoa"/>
        </authorList>
    </citation>
    <scope>IDENTIFICATION</scope>
</reference>
<organism evidence="2">
    <name type="scientific">Anopheles coluzzii</name>
    <name type="common">African malaria mosquito</name>
    <dbReference type="NCBI Taxonomy" id="1518534"/>
    <lineage>
        <taxon>Eukaryota</taxon>
        <taxon>Metazoa</taxon>
        <taxon>Ecdysozoa</taxon>
        <taxon>Arthropoda</taxon>
        <taxon>Hexapoda</taxon>
        <taxon>Insecta</taxon>
        <taxon>Pterygota</taxon>
        <taxon>Neoptera</taxon>
        <taxon>Endopterygota</taxon>
        <taxon>Diptera</taxon>
        <taxon>Nematocera</taxon>
        <taxon>Culicoidea</taxon>
        <taxon>Culicidae</taxon>
        <taxon>Anophelinae</taxon>
        <taxon>Anopheles</taxon>
    </lineage>
</organism>
<dbReference type="Proteomes" id="UP000075882">
    <property type="component" value="Unassembled WGS sequence"/>
</dbReference>
<evidence type="ECO:0000256" key="1">
    <source>
        <dbReference type="SAM" id="MobiDB-lite"/>
    </source>
</evidence>
<proteinExistence type="predicted"/>
<name>A0A8W7PI72_ANOCL</name>
<protein>
    <submittedName>
        <fullName evidence="2">Uncharacterized protein</fullName>
    </submittedName>
</protein>
<dbReference type="AlphaFoldDB" id="A0A8W7PI72"/>
<feature type="region of interest" description="Disordered" evidence="1">
    <location>
        <begin position="86"/>
        <end position="106"/>
    </location>
</feature>
<feature type="region of interest" description="Disordered" evidence="1">
    <location>
        <begin position="1"/>
        <end position="31"/>
    </location>
</feature>
<dbReference type="EnsemblMetazoa" id="ACOM032208-RA">
    <property type="protein sequence ID" value="ACOM032208-PA.1"/>
    <property type="gene ID" value="ACOM032208"/>
</dbReference>